<keyword evidence="1" id="KW-1185">Reference proteome</keyword>
<organism evidence="2">
    <name type="scientific">Dissoconium aciculare CBS 342.82</name>
    <dbReference type="NCBI Taxonomy" id="1314786"/>
    <lineage>
        <taxon>Eukaryota</taxon>
        <taxon>Fungi</taxon>
        <taxon>Dikarya</taxon>
        <taxon>Ascomycota</taxon>
        <taxon>Pezizomycotina</taxon>
        <taxon>Dothideomycetes</taxon>
        <taxon>Dothideomycetidae</taxon>
        <taxon>Mycosphaerellales</taxon>
        <taxon>Dissoconiaceae</taxon>
        <taxon>Dissoconium</taxon>
    </lineage>
</organism>
<gene>
    <name evidence="2" type="ORF">K489DRAFT_327563</name>
</gene>
<dbReference type="PANTHER" id="PTHR31252">
    <property type="entry name" value="DUF4419 DOMAIN-CONTAINING PROTEIN"/>
    <property type="match status" value="1"/>
</dbReference>
<proteinExistence type="predicted"/>
<dbReference type="PANTHER" id="PTHR31252:SF11">
    <property type="entry name" value="DUF4419 DOMAIN-CONTAINING PROTEIN"/>
    <property type="match status" value="1"/>
</dbReference>
<reference evidence="2" key="1">
    <citation type="submission" date="2020-01" db="EMBL/GenBank/DDBJ databases">
        <authorList>
            <consortium name="DOE Joint Genome Institute"/>
            <person name="Haridas S."/>
            <person name="Albert R."/>
            <person name="Binder M."/>
            <person name="Bloem J."/>
            <person name="Labutti K."/>
            <person name="Salamov A."/>
            <person name="Andreopoulos B."/>
            <person name="Baker S.E."/>
            <person name="Barry K."/>
            <person name="Bills G."/>
            <person name="Bluhm B.H."/>
            <person name="Cannon C."/>
            <person name="Castanera R."/>
            <person name="Culley D.E."/>
            <person name="Daum C."/>
            <person name="Ezra D."/>
            <person name="Gonzalez J.B."/>
            <person name="Henrissat B."/>
            <person name="Kuo A."/>
            <person name="Liang C."/>
            <person name="Lipzen A."/>
            <person name="Lutzoni F."/>
            <person name="Magnuson J."/>
            <person name="Mondo S."/>
            <person name="Nolan M."/>
            <person name="Ohm R."/>
            <person name="Pangilinan J."/>
            <person name="Park H.-J."/>
            <person name="Ramirez L."/>
            <person name="Alfaro M."/>
            <person name="Sun H."/>
            <person name="Tritt A."/>
            <person name="Yoshinaga Y."/>
            <person name="Zwiers L.-H."/>
            <person name="Turgeon B.G."/>
            <person name="Goodwin S.B."/>
            <person name="Spatafora J.W."/>
            <person name="Crous P.W."/>
            <person name="Grigoriev I.V."/>
        </authorList>
    </citation>
    <scope>NUCLEOTIDE SEQUENCE</scope>
    <source>
        <strain evidence="2">CBS 342.82</strain>
    </source>
</reference>
<name>A0A6J3LSZ9_9PEZI</name>
<dbReference type="OrthoDB" id="9978173at2759"/>
<evidence type="ECO:0000313" key="2">
    <source>
        <dbReference type="RefSeq" id="XP_033455450.1"/>
    </source>
</evidence>
<evidence type="ECO:0008006" key="3">
    <source>
        <dbReference type="Google" id="ProtNLM"/>
    </source>
</evidence>
<dbReference type="AlphaFoldDB" id="A0A6J3LSZ9"/>
<dbReference type="Pfam" id="PF14388">
    <property type="entry name" value="DUF4419"/>
    <property type="match status" value="1"/>
</dbReference>
<reference evidence="2" key="3">
    <citation type="submission" date="2025-08" db="UniProtKB">
        <authorList>
            <consortium name="RefSeq"/>
        </authorList>
    </citation>
    <scope>IDENTIFICATION</scope>
    <source>
        <strain evidence="2">CBS 342.82</strain>
    </source>
</reference>
<sequence length="398" mass="44499">MPVTIQIATHKARPWSGMKATSATELLRSSCRDECEKSAGIIQSSFSPELLRDQHIDPSENGLVHSCWRAYSNHHHLALRPEDLWFAVLSQTGFYINAHAEELRHLFVAHEGQKELEVVEVGNLHSVDFGALAERMTREIQKNVLDPELRTWVMPDFTTTRDSDRVVASVLMMGALQEYFSYKMTLCCGIPSVTLLGEREDWVKIQGRISMLEKLGSEAVGFATLLRPVLRYFIETFDHPDSPAVKDFWSRIVHWQGGGSGPSYLSGWITAFCAWDAKGQPLFPLEEISLRQSQSQDQDDQVCELDGVYYNRVDTSDIPNGYAGVPVLIDDNGVEIKSRMVAGSVGILATSSGRPLDRPAWNSTVDEETGLDSLQPVSGWWMFKVTDDAEGETPFDTA</sequence>
<reference evidence="2" key="2">
    <citation type="submission" date="2020-04" db="EMBL/GenBank/DDBJ databases">
        <authorList>
            <consortium name="NCBI Genome Project"/>
        </authorList>
    </citation>
    <scope>NUCLEOTIDE SEQUENCE</scope>
    <source>
        <strain evidence="2">CBS 342.82</strain>
    </source>
</reference>
<protein>
    <recommendedName>
        <fullName evidence="3">DUF4419 domain-containing protein</fullName>
    </recommendedName>
</protein>
<accession>A0A6J3LSZ9</accession>
<dbReference type="Proteomes" id="UP000504637">
    <property type="component" value="Unplaced"/>
</dbReference>
<dbReference type="InterPro" id="IPR025533">
    <property type="entry name" value="DUF4419"/>
</dbReference>
<evidence type="ECO:0000313" key="1">
    <source>
        <dbReference type="Proteomes" id="UP000504637"/>
    </source>
</evidence>
<dbReference type="GeneID" id="54359800"/>
<dbReference type="RefSeq" id="XP_033455450.1">
    <property type="nucleotide sequence ID" value="XM_033602000.1"/>
</dbReference>